<comment type="caution">
    <text evidence="2">The sequence shown here is derived from an EMBL/GenBank/DDBJ whole genome shotgun (WGS) entry which is preliminary data.</text>
</comment>
<evidence type="ECO:0000313" key="3">
    <source>
        <dbReference type="Proteomes" id="UP001501747"/>
    </source>
</evidence>
<keyword evidence="3" id="KW-1185">Reference proteome</keyword>
<dbReference type="Proteomes" id="UP001501747">
    <property type="component" value="Unassembled WGS sequence"/>
</dbReference>
<gene>
    <name evidence="2" type="ORF">GCM10022247_36260</name>
</gene>
<dbReference type="RefSeq" id="WP_344876219.1">
    <property type="nucleotide sequence ID" value="NZ_BAABAL010000012.1"/>
</dbReference>
<sequence length="103" mass="10832">MRGFTRLLAVAAVAVGVVSAPGTAVAGDMSIQAPPPGCKGWHDGSTYAEATCSEYKTYRVKVTHCQIQCNTKYGYTTNRGLPSRLELPPGGSITDLGVDIIES</sequence>
<dbReference type="EMBL" id="BAABAL010000012">
    <property type="protein sequence ID" value="GAA4010758.1"/>
    <property type="molecule type" value="Genomic_DNA"/>
</dbReference>
<protein>
    <recommendedName>
        <fullName evidence="4">Secreted protein</fullName>
    </recommendedName>
</protein>
<accession>A0ABP7SF43</accession>
<proteinExistence type="predicted"/>
<feature type="chain" id="PRO_5046416405" description="Secreted protein" evidence="1">
    <location>
        <begin position="27"/>
        <end position="103"/>
    </location>
</feature>
<reference evidence="3" key="1">
    <citation type="journal article" date="2019" name="Int. J. Syst. Evol. Microbiol.">
        <title>The Global Catalogue of Microorganisms (GCM) 10K type strain sequencing project: providing services to taxonomists for standard genome sequencing and annotation.</title>
        <authorList>
            <consortium name="The Broad Institute Genomics Platform"/>
            <consortium name="The Broad Institute Genome Sequencing Center for Infectious Disease"/>
            <person name="Wu L."/>
            <person name="Ma J."/>
        </authorList>
    </citation>
    <scope>NUCLEOTIDE SEQUENCE [LARGE SCALE GENOMIC DNA]</scope>
    <source>
        <strain evidence="3">JCM 17342</strain>
    </source>
</reference>
<feature type="signal peptide" evidence="1">
    <location>
        <begin position="1"/>
        <end position="26"/>
    </location>
</feature>
<evidence type="ECO:0008006" key="4">
    <source>
        <dbReference type="Google" id="ProtNLM"/>
    </source>
</evidence>
<keyword evidence="1" id="KW-0732">Signal</keyword>
<evidence type="ECO:0000256" key="1">
    <source>
        <dbReference type="SAM" id="SignalP"/>
    </source>
</evidence>
<name>A0ABP7SF43_9PSEU</name>
<organism evidence="2 3">
    <name type="scientific">Allokutzneria multivorans</name>
    <dbReference type="NCBI Taxonomy" id="1142134"/>
    <lineage>
        <taxon>Bacteria</taxon>
        <taxon>Bacillati</taxon>
        <taxon>Actinomycetota</taxon>
        <taxon>Actinomycetes</taxon>
        <taxon>Pseudonocardiales</taxon>
        <taxon>Pseudonocardiaceae</taxon>
        <taxon>Allokutzneria</taxon>
    </lineage>
</organism>
<evidence type="ECO:0000313" key="2">
    <source>
        <dbReference type="EMBL" id="GAA4010758.1"/>
    </source>
</evidence>